<evidence type="ECO:0000313" key="3">
    <source>
        <dbReference type="Proteomes" id="UP000093197"/>
    </source>
</evidence>
<evidence type="ECO:0000313" key="2">
    <source>
        <dbReference type="EMBL" id="OCR30487.1"/>
    </source>
</evidence>
<dbReference type="CDD" id="cd03801">
    <property type="entry name" value="GT4_PimA-like"/>
    <property type="match status" value="1"/>
</dbReference>
<keyword evidence="2" id="KW-0808">Transferase</keyword>
<name>A0A853PSY3_BACFG</name>
<dbReference type="Gene3D" id="3.40.50.2000">
    <property type="entry name" value="Glycogen Phosphorylase B"/>
    <property type="match status" value="1"/>
</dbReference>
<proteinExistence type="predicted"/>
<protein>
    <submittedName>
        <fullName evidence="2">Glycosyl transferase family 1</fullName>
    </submittedName>
</protein>
<dbReference type="AlphaFoldDB" id="A0A853PSY3"/>
<sequence length="411" mass="47560">MSNEEMLSILINAYACSPNMGSEPGMAWNWCINLARHCELYIITEGEFRDKIEAVLPTLPQGKHMHFYYNPVSEEVRKMCWNQGDWRFYKHYKKWQWKTYEMAQEIIVKQHIDIVHQLNMIGFREPGYLWKLDKPFVWGPVDAKEKFPTAYLRDAGIKANLFIRLKNHITGLQLRYSQRVKKAVKKASVVTSASSESQKSFKKYFHIDAPLLNETGCYPKTTIINSTKEKGDLNLLWVGKLDFRKQLPLAIKAIARLANPHIKLHIVGGNNNSYQKLAMELNISHQCIWHGVISHNEVQELMQKADIFFFTSIAEGTPHVVLESISNNLPVICFDICGHGDSINEQVGIKIPLSTPQQSINDFAEKITYLFNHRDVLKQMSENCRVRQEELSWDNKAKQMVSLYEKVLSQE</sequence>
<reference evidence="2 3" key="1">
    <citation type="journal article" date="2016" name="PLoS ONE">
        <title>Genomic Diversity of Enterotoxigenic Strains of Bacteroides fragilis.</title>
        <authorList>
            <person name="Pierce J.V."/>
            <person name="Bernstein H.D."/>
        </authorList>
    </citation>
    <scope>NUCLEOTIDE SEQUENCE [LARGE SCALE GENOMIC DNA]</scope>
    <source>
        <strain evidence="2 3">20793-3</strain>
    </source>
</reference>
<dbReference type="PANTHER" id="PTHR12526:SF630">
    <property type="entry name" value="GLYCOSYLTRANSFERASE"/>
    <property type="match status" value="1"/>
</dbReference>
<dbReference type="SUPFAM" id="SSF53756">
    <property type="entry name" value="UDP-Glycosyltransferase/glycogen phosphorylase"/>
    <property type="match status" value="1"/>
</dbReference>
<dbReference type="EMBL" id="LIDT01000030">
    <property type="protein sequence ID" value="OCR30487.1"/>
    <property type="molecule type" value="Genomic_DNA"/>
</dbReference>
<comment type="caution">
    <text evidence="2">The sequence shown here is derived from an EMBL/GenBank/DDBJ whole genome shotgun (WGS) entry which is preliminary data.</text>
</comment>
<dbReference type="Proteomes" id="UP000093197">
    <property type="component" value="Unassembled WGS sequence"/>
</dbReference>
<gene>
    <name evidence="2" type="ORF">AC094_28360</name>
</gene>
<dbReference type="PANTHER" id="PTHR12526">
    <property type="entry name" value="GLYCOSYLTRANSFERASE"/>
    <property type="match status" value="1"/>
</dbReference>
<dbReference type="GO" id="GO:0016757">
    <property type="term" value="F:glycosyltransferase activity"/>
    <property type="evidence" value="ECO:0007669"/>
    <property type="project" value="InterPro"/>
</dbReference>
<feature type="domain" description="Glycosyl transferase family 1" evidence="1">
    <location>
        <begin position="227"/>
        <end position="385"/>
    </location>
</feature>
<accession>A0A853PSY3</accession>
<evidence type="ECO:0000259" key="1">
    <source>
        <dbReference type="Pfam" id="PF00534"/>
    </source>
</evidence>
<dbReference type="InterPro" id="IPR001296">
    <property type="entry name" value="Glyco_trans_1"/>
</dbReference>
<dbReference type="Pfam" id="PF00534">
    <property type="entry name" value="Glycos_transf_1"/>
    <property type="match status" value="1"/>
</dbReference>
<organism evidence="2 3">
    <name type="scientific">Bacteroides fragilis</name>
    <dbReference type="NCBI Taxonomy" id="817"/>
    <lineage>
        <taxon>Bacteria</taxon>
        <taxon>Pseudomonadati</taxon>
        <taxon>Bacteroidota</taxon>
        <taxon>Bacteroidia</taxon>
        <taxon>Bacteroidales</taxon>
        <taxon>Bacteroidaceae</taxon>
        <taxon>Bacteroides</taxon>
    </lineage>
</organism>